<dbReference type="RefSeq" id="XP_010763630.1">
    <property type="nucleotide sequence ID" value="XM_010765328.1"/>
</dbReference>
<dbReference type="Proteomes" id="UP000001628">
    <property type="component" value="Unassembled WGS sequence"/>
</dbReference>
<feature type="compositionally biased region" description="Pro residues" evidence="1">
    <location>
        <begin position="208"/>
        <end position="219"/>
    </location>
</feature>
<feature type="region of interest" description="Disordered" evidence="1">
    <location>
        <begin position="323"/>
        <end position="349"/>
    </location>
</feature>
<dbReference type="eggNOG" id="ENOG502S4J9">
    <property type="taxonomic scope" value="Eukaryota"/>
</dbReference>
<feature type="compositionally biased region" description="Polar residues" evidence="1">
    <location>
        <begin position="193"/>
        <end position="204"/>
    </location>
</feature>
<dbReference type="HOGENOM" id="CLU_060150_0_0_1"/>
<feature type="domain" description="WW" evidence="2">
    <location>
        <begin position="12"/>
        <end position="46"/>
    </location>
</feature>
<proteinExistence type="predicted"/>
<dbReference type="AlphaFoldDB" id="C1GLX2"/>
<reference evidence="3 4" key="1">
    <citation type="journal article" date="2011" name="PLoS Genet.">
        <title>Comparative genomic analysis of human fungal pathogens causing paracoccidioidomycosis.</title>
        <authorList>
            <person name="Desjardins C.A."/>
            <person name="Champion M.D."/>
            <person name="Holder J.W."/>
            <person name="Muszewska A."/>
            <person name="Goldberg J."/>
            <person name="Bailao A.M."/>
            <person name="Brigido M.M."/>
            <person name="Ferreira M.E."/>
            <person name="Garcia A.M."/>
            <person name="Grynberg M."/>
            <person name="Gujja S."/>
            <person name="Heiman D.I."/>
            <person name="Henn M.R."/>
            <person name="Kodira C.D."/>
            <person name="Leon-Narvaez H."/>
            <person name="Longo L.V."/>
            <person name="Ma L.J."/>
            <person name="Malavazi I."/>
            <person name="Matsuo A.L."/>
            <person name="Morais F.V."/>
            <person name="Pereira M."/>
            <person name="Rodriguez-Brito S."/>
            <person name="Sakthikumar S."/>
            <person name="Salem-Izacc S.M."/>
            <person name="Sykes S.M."/>
            <person name="Teixeira M.M."/>
            <person name="Vallejo M.C."/>
            <person name="Walter M.E."/>
            <person name="Yandava C."/>
            <person name="Young S."/>
            <person name="Zeng Q."/>
            <person name="Zucker J."/>
            <person name="Felipe M.S."/>
            <person name="Goldman G.H."/>
            <person name="Haas B.J."/>
            <person name="McEwen J.G."/>
            <person name="Nino-Vega G."/>
            <person name="Puccia R."/>
            <person name="San-Blas G."/>
            <person name="Soares C.M."/>
            <person name="Birren B.W."/>
            <person name="Cuomo C.A."/>
        </authorList>
    </citation>
    <scope>NUCLEOTIDE SEQUENCE [LARGE SCALE GENOMIC DNA]</scope>
    <source>
        <strain evidence="3 4">Pb18</strain>
    </source>
</reference>
<evidence type="ECO:0000313" key="3">
    <source>
        <dbReference type="EMBL" id="EEH43438.1"/>
    </source>
</evidence>
<dbReference type="EMBL" id="KN275972">
    <property type="protein sequence ID" value="EEH43438.1"/>
    <property type="molecule type" value="Genomic_DNA"/>
</dbReference>
<dbReference type="SUPFAM" id="SSF51045">
    <property type="entry name" value="WW domain"/>
    <property type="match status" value="1"/>
</dbReference>
<feature type="compositionally biased region" description="Gly residues" evidence="1">
    <location>
        <begin position="337"/>
        <end position="349"/>
    </location>
</feature>
<dbReference type="OMA" id="RWNDQYK"/>
<dbReference type="Pfam" id="PF00397">
    <property type="entry name" value="WW"/>
    <property type="match status" value="1"/>
</dbReference>
<dbReference type="InterPro" id="IPR001202">
    <property type="entry name" value="WW_dom"/>
</dbReference>
<feature type="compositionally biased region" description="Polar residues" evidence="1">
    <location>
        <begin position="85"/>
        <end position="100"/>
    </location>
</feature>
<dbReference type="GeneID" id="22586667"/>
<gene>
    <name evidence="3" type="ORF">PADG_08363</name>
</gene>
<feature type="compositionally biased region" description="Acidic residues" evidence="1">
    <location>
        <begin position="325"/>
        <end position="336"/>
    </location>
</feature>
<sequence length="349" mass="37436">MPYAPPPGPPPPRVPDGWKAQFDDRYKEWFYVNLKTGISQWEAPPVPDAHPSNGDPTSRAPVAEPPPHYAPPVTQTAAPGEVHNNPATANLSDLGSNNPFNPMRTGSSYGSGPGSGTNEAVMDEDARLAARLQAEENGQAGMMGQGSLPPQPQPQPQSLPPPQPQSLPPPQPLIEERRKSPGGFLGKLMGKASSKTNYQGSGFSTAPYYPPPPQQPPPQQQQQQQYPPMPQYQQQPYPQQQQQQQQQQQYGGYYGPQPNTPSYPQYAPQQQQQQQHHKQHGRPRIGRGGAAALGLGGGLLGGALLSKAVGSYGRHAYEEGLADGADMDDYSDDGFGGDDFGGGDFGGDF</sequence>
<evidence type="ECO:0000256" key="1">
    <source>
        <dbReference type="SAM" id="MobiDB-lite"/>
    </source>
</evidence>
<dbReference type="CDD" id="cd00201">
    <property type="entry name" value="WW"/>
    <property type="match status" value="1"/>
</dbReference>
<dbReference type="SMART" id="SM00456">
    <property type="entry name" value="WW"/>
    <property type="match status" value="1"/>
</dbReference>
<dbReference type="KEGG" id="pbn:PADG_08363"/>
<keyword evidence="4" id="KW-1185">Reference proteome</keyword>
<feature type="compositionally biased region" description="Pro residues" evidence="1">
    <location>
        <begin position="149"/>
        <end position="172"/>
    </location>
</feature>
<feature type="compositionally biased region" description="Basic residues" evidence="1">
    <location>
        <begin position="275"/>
        <end position="285"/>
    </location>
</feature>
<dbReference type="InParanoid" id="C1GLX2"/>
<dbReference type="PROSITE" id="PS50020">
    <property type="entry name" value="WW_DOMAIN_2"/>
    <property type="match status" value="1"/>
</dbReference>
<accession>C1GLX2</accession>
<dbReference type="VEuPathDB" id="FungiDB:PADG_08363"/>
<feature type="compositionally biased region" description="Gly residues" evidence="1">
    <location>
        <begin position="286"/>
        <end position="297"/>
    </location>
</feature>
<organism evidence="3 4">
    <name type="scientific">Paracoccidioides brasiliensis (strain Pb18)</name>
    <dbReference type="NCBI Taxonomy" id="502780"/>
    <lineage>
        <taxon>Eukaryota</taxon>
        <taxon>Fungi</taxon>
        <taxon>Dikarya</taxon>
        <taxon>Ascomycota</taxon>
        <taxon>Pezizomycotina</taxon>
        <taxon>Eurotiomycetes</taxon>
        <taxon>Eurotiomycetidae</taxon>
        <taxon>Onygenales</taxon>
        <taxon>Ajellomycetaceae</taxon>
        <taxon>Paracoccidioides</taxon>
    </lineage>
</organism>
<dbReference type="OrthoDB" id="2530521at2759"/>
<feature type="region of interest" description="Disordered" evidence="1">
    <location>
        <begin position="40"/>
        <end position="297"/>
    </location>
</feature>
<feature type="compositionally biased region" description="Low complexity" evidence="1">
    <location>
        <begin position="220"/>
        <end position="257"/>
    </location>
</feature>
<evidence type="ECO:0000313" key="4">
    <source>
        <dbReference type="Proteomes" id="UP000001628"/>
    </source>
</evidence>
<dbReference type="Gene3D" id="2.20.70.10">
    <property type="match status" value="1"/>
</dbReference>
<dbReference type="STRING" id="502780.C1GLX2"/>
<evidence type="ECO:0000259" key="2">
    <source>
        <dbReference type="PROSITE" id="PS50020"/>
    </source>
</evidence>
<protein>
    <recommendedName>
        <fullName evidence="2">WW domain-containing protein</fullName>
    </recommendedName>
</protein>
<dbReference type="InterPro" id="IPR036020">
    <property type="entry name" value="WW_dom_sf"/>
</dbReference>
<name>C1GLX2_PARBD</name>